<reference evidence="1 2" key="1">
    <citation type="journal article" date="2021" name="Elife">
        <title>Chloroplast acquisition without the gene transfer in kleptoplastic sea slugs, Plakobranchus ocellatus.</title>
        <authorList>
            <person name="Maeda T."/>
            <person name="Takahashi S."/>
            <person name="Yoshida T."/>
            <person name="Shimamura S."/>
            <person name="Takaki Y."/>
            <person name="Nagai Y."/>
            <person name="Toyoda A."/>
            <person name="Suzuki Y."/>
            <person name="Arimoto A."/>
            <person name="Ishii H."/>
            <person name="Satoh N."/>
            <person name="Nishiyama T."/>
            <person name="Hasebe M."/>
            <person name="Maruyama T."/>
            <person name="Minagawa J."/>
            <person name="Obokata J."/>
            <person name="Shigenobu S."/>
        </authorList>
    </citation>
    <scope>NUCLEOTIDE SEQUENCE [LARGE SCALE GENOMIC DNA]</scope>
</reference>
<dbReference type="Proteomes" id="UP000735302">
    <property type="component" value="Unassembled WGS sequence"/>
</dbReference>
<organism evidence="1 2">
    <name type="scientific">Plakobranchus ocellatus</name>
    <dbReference type="NCBI Taxonomy" id="259542"/>
    <lineage>
        <taxon>Eukaryota</taxon>
        <taxon>Metazoa</taxon>
        <taxon>Spiralia</taxon>
        <taxon>Lophotrochozoa</taxon>
        <taxon>Mollusca</taxon>
        <taxon>Gastropoda</taxon>
        <taxon>Heterobranchia</taxon>
        <taxon>Euthyneura</taxon>
        <taxon>Panpulmonata</taxon>
        <taxon>Sacoglossa</taxon>
        <taxon>Placobranchoidea</taxon>
        <taxon>Plakobranchidae</taxon>
        <taxon>Plakobranchus</taxon>
    </lineage>
</organism>
<comment type="caution">
    <text evidence="1">The sequence shown here is derived from an EMBL/GenBank/DDBJ whole genome shotgun (WGS) entry which is preliminary data.</text>
</comment>
<evidence type="ECO:0000313" key="1">
    <source>
        <dbReference type="EMBL" id="GFO35814.1"/>
    </source>
</evidence>
<proteinExistence type="predicted"/>
<accession>A0AAV4CVA7</accession>
<name>A0AAV4CVA7_9GAST</name>
<sequence>MSRDFHLGNLITEDGDLMKELEQRVKSSTGYAVMGQGIVEMKIHDKVISGFQALRQARAPVAGLEPTTEWSLQISGRTHEPLCHRRPERL</sequence>
<protein>
    <submittedName>
        <fullName evidence="1">Uncharacterized protein</fullName>
    </submittedName>
</protein>
<dbReference type="AlphaFoldDB" id="A0AAV4CVA7"/>
<evidence type="ECO:0000313" key="2">
    <source>
        <dbReference type="Proteomes" id="UP000735302"/>
    </source>
</evidence>
<gene>
    <name evidence="1" type="ORF">PoB_006231900</name>
</gene>
<keyword evidence="2" id="KW-1185">Reference proteome</keyword>
<dbReference type="EMBL" id="BLXT01007004">
    <property type="protein sequence ID" value="GFO35814.1"/>
    <property type="molecule type" value="Genomic_DNA"/>
</dbReference>